<dbReference type="SUPFAM" id="SSF51735">
    <property type="entry name" value="NAD(P)-binding Rossmann-fold domains"/>
    <property type="match status" value="1"/>
</dbReference>
<dbReference type="PANTHER" id="PTHR44196:SF1">
    <property type="entry name" value="DEHYDROGENASE_REDUCTASE SDR FAMILY MEMBER 7B"/>
    <property type="match status" value="1"/>
</dbReference>
<keyword evidence="5" id="KW-1185">Reference proteome</keyword>
<evidence type="ECO:0000313" key="4">
    <source>
        <dbReference type="EMBL" id="MBF6025970.1"/>
    </source>
</evidence>
<comment type="caution">
    <text evidence="4">The sequence shown here is derived from an EMBL/GenBank/DDBJ whole genome shotgun (WGS) entry which is preliminary data.</text>
</comment>
<accession>A0ABS0BAG3</accession>
<evidence type="ECO:0000256" key="1">
    <source>
        <dbReference type="ARBA" id="ARBA00006484"/>
    </source>
</evidence>
<proteinExistence type="inferred from homology"/>
<evidence type="ECO:0000313" key="5">
    <source>
        <dbReference type="Proteomes" id="UP001429984"/>
    </source>
</evidence>
<dbReference type="NCBIfam" id="NF005489">
    <property type="entry name" value="PRK07102.1"/>
    <property type="match status" value="1"/>
</dbReference>
<evidence type="ECO:0000256" key="2">
    <source>
        <dbReference type="ARBA" id="ARBA00023002"/>
    </source>
</evidence>
<dbReference type="PRINTS" id="PR00081">
    <property type="entry name" value="GDHRDH"/>
</dbReference>
<keyword evidence="3" id="KW-0472">Membrane</keyword>
<keyword evidence="2" id="KW-0560">Oxidoreductase</keyword>
<dbReference type="PANTHER" id="PTHR44196">
    <property type="entry name" value="DEHYDROGENASE/REDUCTASE SDR FAMILY MEMBER 7B"/>
    <property type="match status" value="1"/>
</dbReference>
<name>A0ABS0BAG3_9GAMM</name>
<dbReference type="InterPro" id="IPR020904">
    <property type="entry name" value="Sc_DH/Rdtase_CS"/>
</dbReference>
<dbReference type="Proteomes" id="UP001429984">
    <property type="component" value="Unassembled WGS sequence"/>
</dbReference>
<protein>
    <submittedName>
        <fullName evidence="4">SDR family oxidoreductase</fullName>
    </submittedName>
</protein>
<organism evidence="4 5">
    <name type="scientific">Lysobacter niastensis</name>
    <dbReference type="NCBI Taxonomy" id="380629"/>
    <lineage>
        <taxon>Bacteria</taxon>
        <taxon>Pseudomonadati</taxon>
        <taxon>Pseudomonadota</taxon>
        <taxon>Gammaproteobacteria</taxon>
        <taxon>Lysobacterales</taxon>
        <taxon>Lysobacteraceae</taxon>
        <taxon>Lysobacter</taxon>
    </lineage>
</organism>
<reference evidence="4 5" key="1">
    <citation type="submission" date="2020-11" db="EMBL/GenBank/DDBJ databases">
        <title>Draft Genome Sequence and Secondary Metabolite Biosynthetic Potential of the Lysobacter niastensis Type strain DSM 18481.</title>
        <authorList>
            <person name="Turrini P."/>
            <person name="Artuso I."/>
            <person name="Tescari M."/>
            <person name="Lugli G.A."/>
            <person name="Frangipani E."/>
            <person name="Ventura M."/>
            <person name="Visca P."/>
        </authorList>
    </citation>
    <scope>NUCLEOTIDE SEQUENCE [LARGE SCALE GENOMIC DNA]</scope>
    <source>
        <strain evidence="4 5">DSM 18481</strain>
    </source>
</reference>
<evidence type="ECO:0000256" key="3">
    <source>
        <dbReference type="SAM" id="Phobius"/>
    </source>
</evidence>
<dbReference type="InterPro" id="IPR036291">
    <property type="entry name" value="NAD(P)-bd_dom_sf"/>
</dbReference>
<sequence length="243" mass="25946">MQRVVIIGATSAIAEATARQFASRGAGMFLVGRDLERLDAIAADLRVRGAHGVTTHRLDINDIAAHAAMIEAAWSAMGGVDVALIAHGTLPNQARCEQSVEYAMQEFATNGTSTIALATAIAPRLSDGATLAVISSVAGDRGRASNYLYGSAKAAVTAFLSGMRQSLSPRGVNVLTIKPGFVDTPMTREFKKGALWAKPDQVARGIVAAIDKRRAVAYLPWFWAGIMLVITHIPEFVFRRIKL</sequence>
<feature type="transmembrane region" description="Helical" evidence="3">
    <location>
        <begin position="218"/>
        <end position="238"/>
    </location>
</feature>
<comment type="similarity">
    <text evidence="1">Belongs to the short-chain dehydrogenases/reductases (SDR) family.</text>
</comment>
<gene>
    <name evidence="4" type="ORF">IU514_18225</name>
</gene>
<dbReference type="EMBL" id="JADLZT010000012">
    <property type="protein sequence ID" value="MBF6025970.1"/>
    <property type="molecule type" value="Genomic_DNA"/>
</dbReference>
<keyword evidence="3" id="KW-1133">Transmembrane helix</keyword>
<keyword evidence="3" id="KW-0812">Transmembrane</keyword>
<dbReference type="RefSeq" id="WP_194932563.1">
    <property type="nucleotide sequence ID" value="NZ_JADLZT010000012.1"/>
</dbReference>
<dbReference type="Pfam" id="PF00106">
    <property type="entry name" value="adh_short"/>
    <property type="match status" value="1"/>
</dbReference>
<dbReference type="InterPro" id="IPR002347">
    <property type="entry name" value="SDR_fam"/>
</dbReference>
<dbReference type="Gene3D" id="3.40.50.720">
    <property type="entry name" value="NAD(P)-binding Rossmann-like Domain"/>
    <property type="match status" value="1"/>
</dbReference>
<dbReference type="PROSITE" id="PS00061">
    <property type="entry name" value="ADH_SHORT"/>
    <property type="match status" value="1"/>
</dbReference>